<reference evidence="7" key="1">
    <citation type="journal article" date="2020" name="bioRxiv">
        <title>A rank-normalized archaeal taxonomy based on genome phylogeny resolves widespread incomplete and uneven classifications.</title>
        <authorList>
            <person name="Rinke C."/>
            <person name="Chuvochina M."/>
            <person name="Mussig A.J."/>
            <person name="Chaumeil P.-A."/>
            <person name="Waite D.W."/>
            <person name="Whitman W.B."/>
            <person name="Parks D.H."/>
            <person name="Hugenholtz P."/>
        </authorList>
    </citation>
    <scope>NUCLEOTIDE SEQUENCE [LARGE SCALE GENOMIC DNA]</scope>
</reference>
<dbReference type="GO" id="GO:0005840">
    <property type="term" value="C:ribosome"/>
    <property type="evidence" value="ECO:0007669"/>
    <property type="project" value="UniProtKB-KW"/>
</dbReference>
<dbReference type="InterPro" id="IPR001210">
    <property type="entry name" value="Ribosomal_eS17"/>
</dbReference>
<evidence type="ECO:0000256" key="2">
    <source>
        <dbReference type="ARBA" id="ARBA00022980"/>
    </source>
</evidence>
<comment type="caution">
    <text evidence="5">The sequence shown here is derived from an EMBL/GenBank/DDBJ whole genome shotgun (WGS) entry which is preliminary data.</text>
</comment>
<dbReference type="EMBL" id="DUFG01000013">
    <property type="protein sequence ID" value="HIH08197.1"/>
    <property type="molecule type" value="Genomic_DNA"/>
</dbReference>
<evidence type="ECO:0000313" key="5">
    <source>
        <dbReference type="EMBL" id="HIH08197.1"/>
    </source>
</evidence>
<evidence type="ECO:0000256" key="4">
    <source>
        <dbReference type="ARBA" id="ARBA00035394"/>
    </source>
</evidence>
<dbReference type="Pfam" id="PF00833">
    <property type="entry name" value="Ribosomal_S17e"/>
    <property type="match status" value="1"/>
</dbReference>
<evidence type="ECO:0000313" key="7">
    <source>
        <dbReference type="Proteomes" id="UP000577419"/>
    </source>
</evidence>
<evidence type="ECO:0000256" key="1">
    <source>
        <dbReference type="ARBA" id="ARBA00010444"/>
    </source>
</evidence>
<keyword evidence="2 5" id="KW-0689">Ribosomal protein</keyword>
<comment type="similarity">
    <text evidence="1">Belongs to the eukaryotic ribosomal protein eS17 family.</text>
</comment>
<accession>A0A7J4IWP8</accession>
<proteinExistence type="inferred from homology"/>
<dbReference type="SUPFAM" id="SSF116820">
    <property type="entry name" value="Rps17e-like"/>
    <property type="match status" value="1"/>
</dbReference>
<sequence length="60" mass="6848">MGKAVPKNIKARARSLMEAFPDVFSSDFEKNKEFLNSLGLPFFKSTRNNVAGYISRQKHK</sequence>
<protein>
    <recommendedName>
        <fullName evidence="4">30S ribosomal protein S17e</fullName>
    </recommendedName>
</protein>
<gene>
    <name evidence="5" type="ORF">HA237_02380</name>
    <name evidence="6" type="ORF">J4224_02770</name>
</gene>
<dbReference type="AlphaFoldDB" id="A0A7J4IWP8"/>
<reference evidence="6" key="2">
    <citation type="submission" date="2021-03" db="EMBL/GenBank/DDBJ databases">
        <authorList>
            <person name="Jaffe A."/>
        </authorList>
    </citation>
    <scope>NUCLEOTIDE SEQUENCE</scope>
    <source>
        <strain evidence="6">RIFCSPHIGHO2_01_FULL_GW2011_AR10_43_9</strain>
    </source>
</reference>
<evidence type="ECO:0000313" key="6">
    <source>
        <dbReference type="EMBL" id="MBS3059325.1"/>
    </source>
</evidence>
<keyword evidence="3" id="KW-0687">Ribonucleoprotein</keyword>
<dbReference type="GO" id="GO:0006412">
    <property type="term" value="P:translation"/>
    <property type="evidence" value="ECO:0007669"/>
    <property type="project" value="InterPro"/>
</dbReference>
<evidence type="ECO:0000256" key="3">
    <source>
        <dbReference type="ARBA" id="ARBA00023274"/>
    </source>
</evidence>
<dbReference type="Proteomes" id="UP000683213">
    <property type="component" value="Unassembled WGS sequence"/>
</dbReference>
<dbReference type="Proteomes" id="UP000577419">
    <property type="component" value="Unassembled WGS sequence"/>
</dbReference>
<dbReference type="InterPro" id="IPR036401">
    <property type="entry name" value="Ribosomal_eS17_sf"/>
</dbReference>
<reference evidence="6" key="3">
    <citation type="submission" date="2021-05" db="EMBL/GenBank/DDBJ databases">
        <title>Protein family content uncovers lineage relationships and bacterial pathway maintenance mechanisms in DPANN archaea.</title>
        <authorList>
            <person name="Castelle C.J."/>
            <person name="Meheust R."/>
            <person name="Jaffe A.L."/>
            <person name="Seitz K."/>
            <person name="Gong X."/>
            <person name="Baker B.J."/>
            <person name="Banfield J.F."/>
        </authorList>
    </citation>
    <scope>NUCLEOTIDE SEQUENCE</scope>
    <source>
        <strain evidence="6">RIFCSPHIGHO2_01_FULL_GW2011_AR10_43_9</strain>
    </source>
</reference>
<name>A0A7J4IWP8_9ARCH</name>
<organism evidence="5 7">
    <name type="scientific">Candidatus Iainarchaeum sp</name>
    <dbReference type="NCBI Taxonomy" id="3101447"/>
    <lineage>
        <taxon>Archaea</taxon>
        <taxon>Candidatus Iainarchaeota</taxon>
        <taxon>Candidatus Iainarchaeia</taxon>
        <taxon>Candidatus Iainarchaeales</taxon>
        <taxon>Candidatus Iainarchaeaceae</taxon>
        <taxon>Candidatus Iainarchaeum</taxon>
    </lineage>
</organism>
<dbReference type="EMBL" id="JAGVWF010000037">
    <property type="protein sequence ID" value="MBS3059325.1"/>
    <property type="molecule type" value="Genomic_DNA"/>
</dbReference>
<dbReference type="Gene3D" id="1.10.60.20">
    <property type="entry name" value="Ribosomal protein S17e-like"/>
    <property type="match status" value="1"/>
</dbReference>
<dbReference type="GO" id="GO:1990904">
    <property type="term" value="C:ribonucleoprotein complex"/>
    <property type="evidence" value="ECO:0007669"/>
    <property type="project" value="UniProtKB-KW"/>
</dbReference>
<dbReference type="GO" id="GO:0003735">
    <property type="term" value="F:structural constituent of ribosome"/>
    <property type="evidence" value="ECO:0007669"/>
    <property type="project" value="InterPro"/>
</dbReference>